<name>J0PWM0_9HYPH</name>
<organism evidence="2 3">
    <name type="scientific">Bartonella alsatica IBS 382</name>
    <dbReference type="NCBI Taxonomy" id="1094551"/>
    <lineage>
        <taxon>Bacteria</taxon>
        <taxon>Pseudomonadati</taxon>
        <taxon>Pseudomonadota</taxon>
        <taxon>Alphaproteobacteria</taxon>
        <taxon>Hyphomicrobiales</taxon>
        <taxon>Bartonellaceae</taxon>
        <taxon>Bartonella</taxon>
    </lineage>
</organism>
<dbReference type="HOGENOM" id="CLU_2803751_0_0_5"/>
<accession>J0PWM0</accession>
<comment type="caution">
    <text evidence="2">The sequence shown here is derived from an EMBL/GenBank/DDBJ whole genome shotgun (WGS) entry which is preliminary data.</text>
</comment>
<keyword evidence="1" id="KW-1133">Transmembrane helix</keyword>
<dbReference type="AlphaFoldDB" id="J0PWM0"/>
<evidence type="ECO:0000256" key="1">
    <source>
        <dbReference type="SAM" id="Phobius"/>
    </source>
</evidence>
<evidence type="ECO:0000313" key="2">
    <source>
        <dbReference type="EMBL" id="EJF74579.1"/>
    </source>
</evidence>
<evidence type="ECO:0000313" key="3">
    <source>
        <dbReference type="Proteomes" id="UP000008761"/>
    </source>
</evidence>
<reference evidence="2 3" key="1">
    <citation type="submission" date="2012-03" db="EMBL/GenBank/DDBJ databases">
        <title>The Genome Sequence of Bartonella alsatica IBS 382.</title>
        <authorList>
            <consortium name="The Broad Institute Genome Sequencing Platform"/>
            <consortium name="The Broad Institute Genome Sequencing Center for Infectious Disease"/>
            <person name="Feldgarden M."/>
            <person name="Kirby J."/>
            <person name="Kosoy M."/>
            <person name="Birtles R."/>
            <person name="Probert W.S."/>
            <person name="Chiaraviglio L."/>
            <person name="Young S.K."/>
            <person name="Zeng Q."/>
            <person name="Gargeya S."/>
            <person name="Fitzgerald M."/>
            <person name="Haas B."/>
            <person name="Abouelleil A."/>
            <person name="Alvarado L."/>
            <person name="Arachchi H.M."/>
            <person name="Berlin A."/>
            <person name="Chapman S.B."/>
            <person name="Gearin G."/>
            <person name="Goldberg J."/>
            <person name="Griggs A."/>
            <person name="Gujja S."/>
            <person name="Hansen M."/>
            <person name="Heiman D."/>
            <person name="Howarth C."/>
            <person name="Larimer J."/>
            <person name="Lui A."/>
            <person name="MacDonald P.J.P."/>
            <person name="McCowen C."/>
            <person name="Montmayeur A."/>
            <person name="Murphy C."/>
            <person name="Neiman D."/>
            <person name="Pearson M."/>
            <person name="Priest M."/>
            <person name="Roberts A."/>
            <person name="Saif S."/>
            <person name="Shea T."/>
            <person name="Sisk P."/>
            <person name="Stolte C."/>
            <person name="Sykes S."/>
            <person name="Wortman J."/>
            <person name="Nusbaum C."/>
            <person name="Birren B."/>
        </authorList>
    </citation>
    <scope>NUCLEOTIDE SEQUENCE [LARGE SCALE GENOMIC DNA]</scope>
    <source>
        <strain evidence="2 3">IBS 382</strain>
    </source>
</reference>
<keyword evidence="1" id="KW-0472">Membrane</keyword>
<keyword evidence="1" id="KW-0812">Transmembrane</keyword>
<dbReference type="EMBL" id="AIME01000006">
    <property type="protein sequence ID" value="EJF74579.1"/>
    <property type="molecule type" value="Genomic_DNA"/>
</dbReference>
<dbReference type="Proteomes" id="UP000008761">
    <property type="component" value="Unassembled WGS sequence"/>
</dbReference>
<feature type="transmembrane region" description="Helical" evidence="1">
    <location>
        <begin position="27"/>
        <end position="54"/>
    </location>
</feature>
<sequence length="67" mass="7723">MVSCDLKKPLCKGIIVSKEQETKNIELLLFSPINLIMLLDILYLVASVNLFLFVNQYSLNIFYNIDI</sequence>
<evidence type="ECO:0008006" key="4">
    <source>
        <dbReference type="Google" id="ProtNLM"/>
    </source>
</evidence>
<protein>
    <recommendedName>
        <fullName evidence="4">Transmembrane protein</fullName>
    </recommendedName>
</protein>
<gene>
    <name evidence="2" type="ORF">MEC_01103</name>
</gene>
<proteinExistence type="predicted"/>